<keyword evidence="12" id="KW-1176">Cytoplasmic inwards viral transport</keyword>
<protein>
    <submittedName>
        <fullName evidence="16">PVI</fullName>
    </submittedName>
</protein>
<evidence type="ECO:0000256" key="4">
    <source>
        <dbReference type="ARBA" id="ARBA00022595"/>
    </source>
</evidence>
<evidence type="ECO:0000256" key="15">
    <source>
        <dbReference type="ARBA" id="ARBA00023296"/>
    </source>
</evidence>
<keyword evidence="11" id="KW-1174">Viral penetration via lysis of host organellar membrane</keyword>
<evidence type="ECO:0000256" key="13">
    <source>
        <dbReference type="ARBA" id="ARBA00023157"/>
    </source>
</evidence>
<evidence type="ECO:0000256" key="10">
    <source>
        <dbReference type="ARBA" id="ARBA00022952"/>
    </source>
</evidence>
<keyword evidence="5" id="KW-1188">Viral release from host cell</keyword>
<dbReference type="GO" id="GO:0019028">
    <property type="term" value="C:viral capsid"/>
    <property type="evidence" value="ECO:0007669"/>
    <property type="project" value="UniProtKB-KW"/>
</dbReference>
<keyword evidence="10" id="KW-1177">Microtubular inwards viral transport</keyword>
<dbReference type="GO" id="GO:0039664">
    <property type="term" value="P:lysis of host organelle involved in viral entry into host cell"/>
    <property type="evidence" value="ECO:0007669"/>
    <property type="project" value="UniProtKB-KW"/>
</dbReference>
<proteinExistence type="predicted"/>
<evidence type="ECO:0000256" key="11">
    <source>
        <dbReference type="ARBA" id="ARBA00023099"/>
    </source>
</evidence>
<keyword evidence="6" id="KW-0832">Ubl conjugation</keyword>
<dbReference type="GeneID" id="28715614"/>
<dbReference type="EMBL" id="KT698856">
    <property type="protein sequence ID" value="AMB43156.1"/>
    <property type="molecule type" value="Genomic_DNA"/>
</dbReference>
<keyword evidence="1" id="KW-0167">Capsid protein</keyword>
<dbReference type="KEGG" id="vg:28715614"/>
<keyword evidence="3" id="KW-0945">Host-virus interaction</keyword>
<evidence type="ECO:0000256" key="2">
    <source>
        <dbReference type="ARBA" id="ARBA00022562"/>
    </source>
</evidence>
<keyword evidence="4" id="KW-1162">Viral penetration into host cytoplasm</keyword>
<dbReference type="OrthoDB" id="13512at10239"/>
<keyword evidence="13" id="KW-1015">Disulfide bond</keyword>
<dbReference type="Pfam" id="PF02993">
    <property type="entry name" value="MCPVI"/>
    <property type="match status" value="1"/>
</dbReference>
<keyword evidence="7" id="KW-0946">Virion</keyword>
<evidence type="ECO:0000256" key="1">
    <source>
        <dbReference type="ARBA" id="ARBA00022561"/>
    </source>
</evidence>
<keyword evidence="9" id="KW-0118">Viral capsid assembly</keyword>
<organism evidence="16 17">
    <name type="scientific">Bat mastadenovirus WIV12</name>
    <dbReference type="NCBI Taxonomy" id="1788434"/>
    <lineage>
        <taxon>Viruses</taxon>
        <taxon>Varidnaviria</taxon>
        <taxon>Bamfordvirae</taxon>
        <taxon>Preplasmiviricota</taxon>
        <taxon>Polisuviricotina</taxon>
        <taxon>Pharingeaviricetes</taxon>
        <taxon>Rowavirales</taxon>
        <taxon>Adenoviridae</taxon>
        <taxon>Mastadenovirus</taxon>
        <taxon>Mastadenovirus miniopteridae</taxon>
        <taxon>Bat mastadenovirus D</taxon>
    </lineage>
</organism>
<reference evidence="16 17" key="1">
    <citation type="submission" date="2015-08" db="EMBL/GenBank/DDBJ databases">
        <title>Isolation and characterization of novel bat adenoviruses with diverse genome sizes, low GC contents or extremely long E3 ORFs.</title>
        <authorList>
            <person name="Tan B."/>
            <person name="Yang X.-L."/>
            <person name="Ge X.-Y."/>
            <person name="Peng C."/>
            <person name="Zhang Y.-Z."/>
            <person name="Zhang L.-B."/>
            <person name="Shi Z.-L."/>
        </authorList>
    </citation>
    <scope>NUCLEOTIDE SEQUENCE [LARGE SCALE GENOMIC DNA]</scope>
    <source>
        <strain evidence="16">WIV12</strain>
    </source>
</reference>
<evidence type="ECO:0000313" key="17">
    <source>
        <dbReference type="Proteomes" id="UP000173328"/>
    </source>
</evidence>
<keyword evidence="17" id="KW-1185">Reference proteome</keyword>
<dbReference type="GO" id="GO:0075521">
    <property type="term" value="P:microtubule-dependent intracellular transport of viral material towards nucleus"/>
    <property type="evidence" value="ECO:0007669"/>
    <property type="project" value="UniProtKB-KW"/>
</dbReference>
<keyword evidence="14" id="KW-1035">Host cytoplasm</keyword>
<dbReference type="RefSeq" id="YP_009272883.1">
    <property type="nucleotide sequence ID" value="NC_030860.1"/>
</dbReference>
<name>A0A1B0UI07_9ADEN</name>
<dbReference type="Proteomes" id="UP000173328">
    <property type="component" value="Segment"/>
</dbReference>
<dbReference type="GO" id="GO:0043657">
    <property type="term" value="C:host cell"/>
    <property type="evidence" value="ECO:0007669"/>
    <property type="project" value="GOC"/>
</dbReference>
<dbReference type="InterPro" id="IPR004243">
    <property type="entry name" value="McpVI"/>
</dbReference>
<sequence length="199" mass="21875">MEEINFAALAPRQGTKPLIGVWSNIGTSEMNGGAINWGSLLNGLKMFGSTVKDLGRRALSSSTAQALKQKLKDTNLQEKIVEGISTGIHGAVDIAKQEVDRAIAKRLEQIPTHAKDSLQEAEEADLKVSLPPVSTKRKIEEIQDSPPSYSELFEKDVKAPYSTPSSVRTFLPYSQRNWQSTLSNIVGVGVNFSKKRRCY</sequence>
<evidence type="ECO:0000256" key="6">
    <source>
        <dbReference type="ARBA" id="ARBA00022843"/>
    </source>
</evidence>
<evidence type="ECO:0000256" key="14">
    <source>
        <dbReference type="ARBA" id="ARBA00023200"/>
    </source>
</evidence>
<evidence type="ECO:0000256" key="3">
    <source>
        <dbReference type="ARBA" id="ARBA00022581"/>
    </source>
</evidence>
<evidence type="ECO:0000256" key="7">
    <source>
        <dbReference type="ARBA" id="ARBA00022844"/>
    </source>
</evidence>
<accession>A0A1B0UI07</accession>
<evidence type="ECO:0000256" key="5">
    <source>
        <dbReference type="ARBA" id="ARBA00022612"/>
    </source>
</evidence>
<evidence type="ECO:0000256" key="12">
    <source>
        <dbReference type="ARBA" id="ARBA00023120"/>
    </source>
</evidence>
<evidence type="ECO:0000256" key="9">
    <source>
        <dbReference type="ARBA" id="ARBA00022950"/>
    </source>
</evidence>
<evidence type="ECO:0000256" key="8">
    <source>
        <dbReference type="ARBA" id="ARBA00022921"/>
    </source>
</evidence>
<evidence type="ECO:0000313" key="16">
    <source>
        <dbReference type="EMBL" id="AMB43156.1"/>
    </source>
</evidence>
<keyword evidence="8" id="KW-0426">Late protein</keyword>
<keyword evidence="15" id="KW-1160">Virus entry into host cell</keyword>
<keyword evidence="2" id="KW-1048">Host nucleus</keyword>